<accession>A0ABD0PUG6</accession>
<comment type="caution">
    <text evidence="6">The sequence shown here is derived from an EMBL/GenBank/DDBJ whole genome shotgun (WGS) entry which is preliminary data.</text>
</comment>
<dbReference type="Proteomes" id="UP001529510">
    <property type="component" value="Unassembled WGS sequence"/>
</dbReference>
<keyword evidence="3" id="KW-0597">Phosphoprotein</keyword>
<feature type="region of interest" description="Disordered" evidence="5">
    <location>
        <begin position="1"/>
        <end position="22"/>
    </location>
</feature>
<evidence type="ECO:0000256" key="4">
    <source>
        <dbReference type="ARBA" id="ARBA00023212"/>
    </source>
</evidence>
<comment type="subcellular location">
    <subcellularLocation>
        <location evidence="1">Cytoplasm</location>
        <location evidence="1">Cytoskeleton</location>
        <location evidence="1">Microtubule organizing center</location>
        <location evidence="1">Centrosome</location>
    </subcellularLocation>
</comment>
<organism evidence="6 7">
    <name type="scientific">Cirrhinus mrigala</name>
    <name type="common">Mrigala</name>
    <dbReference type="NCBI Taxonomy" id="683832"/>
    <lineage>
        <taxon>Eukaryota</taxon>
        <taxon>Metazoa</taxon>
        <taxon>Chordata</taxon>
        <taxon>Craniata</taxon>
        <taxon>Vertebrata</taxon>
        <taxon>Euteleostomi</taxon>
        <taxon>Actinopterygii</taxon>
        <taxon>Neopterygii</taxon>
        <taxon>Teleostei</taxon>
        <taxon>Ostariophysi</taxon>
        <taxon>Cypriniformes</taxon>
        <taxon>Cyprinidae</taxon>
        <taxon>Labeoninae</taxon>
        <taxon>Labeonini</taxon>
        <taxon>Cirrhinus</taxon>
    </lineage>
</organism>
<protein>
    <submittedName>
        <fullName evidence="6">Uncharacterized protein</fullName>
    </submittedName>
</protein>
<feature type="compositionally biased region" description="Polar residues" evidence="5">
    <location>
        <begin position="7"/>
        <end position="17"/>
    </location>
</feature>
<dbReference type="GO" id="GO:0005813">
    <property type="term" value="C:centrosome"/>
    <property type="evidence" value="ECO:0007669"/>
    <property type="project" value="UniProtKB-SubCell"/>
</dbReference>
<name>A0ABD0PUG6_CIRMR</name>
<evidence type="ECO:0000256" key="5">
    <source>
        <dbReference type="SAM" id="MobiDB-lite"/>
    </source>
</evidence>
<dbReference type="AlphaFoldDB" id="A0ABD0PUG6"/>
<feature type="non-terminal residue" evidence="6">
    <location>
        <position position="1"/>
    </location>
</feature>
<evidence type="ECO:0000256" key="3">
    <source>
        <dbReference type="ARBA" id="ARBA00022553"/>
    </source>
</evidence>
<evidence type="ECO:0000256" key="1">
    <source>
        <dbReference type="ARBA" id="ARBA00004300"/>
    </source>
</evidence>
<proteinExistence type="predicted"/>
<feature type="non-terminal residue" evidence="6">
    <location>
        <position position="63"/>
    </location>
</feature>
<evidence type="ECO:0000256" key="2">
    <source>
        <dbReference type="ARBA" id="ARBA00022490"/>
    </source>
</evidence>
<gene>
    <name evidence="6" type="ORF">M9458_026441</name>
</gene>
<dbReference type="EMBL" id="JAMKFB020000013">
    <property type="protein sequence ID" value="KAL0177547.1"/>
    <property type="molecule type" value="Genomic_DNA"/>
</dbReference>
<reference evidence="6 7" key="1">
    <citation type="submission" date="2024-05" db="EMBL/GenBank/DDBJ databases">
        <title>Genome sequencing and assembly of Indian major carp, Cirrhinus mrigala (Hamilton, 1822).</title>
        <authorList>
            <person name="Mohindra V."/>
            <person name="Chowdhury L.M."/>
            <person name="Lal K."/>
            <person name="Jena J.K."/>
        </authorList>
    </citation>
    <scope>NUCLEOTIDE SEQUENCE [LARGE SCALE GENOMIC DNA]</scope>
    <source>
        <strain evidence="6">CM1030</strain>
        <tissue evidence="6">Blood</tissue>
    </source>
</reference>
<sequence length="63" mass="6990">QLKLWNQDGTGSPQRLSDPQREVTDMQVRAVWQELGVGAGGSLNREELSLVCDHIGLKDLQSE</sequence>
<evidence type="ECO:0000313" key="6">
    <source>
        <dbReference type="EMBL" id="KAL0177547.1"/>
    </source>
</evidence>
<dbReference type="PANTHER" id="PTHR18905">
    <property type="entry name" value="NINEIN"/>
    <property type="match status" value="1"/>
</dbReference>
<keyword evidence="7" id="KW-1185">Reference proteome</keyword>
<keyword evidence="4" id="KW-0206">Cytoskeleton</keyword>
<keyword evidence="2" id="KW-0963">Cytoplasm</keyword>
<dbReference type="PANTHER" id="PTHR18905:SF12">
    <property type="entry name" value="NINEIN-LIKE PROTEIN"/>
    <property type="match status" value="1"/>
</dbReference>
<evidence type="ECO:0000313" key="7">
    <source>
        <dbReference type="Proteomes" id="UP001529510"/>
    </source>
</evidence>